<dbReference type="InterPro" id="IPR003660">
    <property type="entry name" value="HAMP_dom"/>
</dbReference>
<keyword evidence="8" id="KW-0547">Nucleotide-binding</keyword>
<dbReference type="InterPro" id="IPR036890">
    <property type="entry name" value="HATPase_C_sf"/>
</dbReference>
<dbReference type="InterPro" id="IPR036097">
    <property type="entry name" value="HisK_dim/P_sf"/>
</dbReference>
<feature type="transmembrane region" description="Helical" evidence="15">
    <location>
        <begin position="180"/>
        <end position="202"/>
    </location>
</feature>
<evidence type="ECO:0000256" key="14">
    <source>
        <dbReference type="SAM" id="Coils"/>
    </source>
</evidence>
<evidence type="ECO:0000259" key="16">
    <source>
        <dbReference type="PROSITE" id="PS50109"/>
    </source>
</evidence>
<evidence type="ECO:0000256" key="7">
    <source>
        <dbReference type="ARBA" id="ARBA00022692"/>
    </source>
</evidence>
<dbReference type="InterPro" id="IPR003661">
    <property type="entry name" value="HisK_dim/P_dom"/>
</dbReference>
<dbReference type="InterPro" id="IPR033463">
    <property type="entry name" value="sCache_3"/>
</dbReference>
<dbReference type="Pfam" id="PF17203">
    <property type="entry name" value="sCache_3_2"/>
    <property type="match status" value="1"/>
</dbReference>
<evidence type="ECO:0000256" key="13">
    <source>
        <dbReference type="ARBA" id="ARBA00023136"/>
    </source>
</evidence>
<proteinExistence type="predicted"/>
<evidence type="ECO:0000256" key="3">
    <source>
        <dbReference type="ARBA" id="ARBA00012438"/>
    </source>
</evidence>
<evidence type="ECO:0000256" key="1">
    <source>
        <dbReference type="ARBA" id="ARBA00000085"/>
    </source>
</evidence>
<keyword evidence="12" id="KW-0902">Two-component regulatory system</keyword>
<sequence length="492" mass="55932">MGLFHSIFPIKGIRARLLVAFGAMLVILFWIISFLILNQWRRMILTNAEEQVESVTRAFSIFVIETFIFAESNQMKVDDALDYYIRDYLAREPRLRYIAIYDPQGTILVHSDPQRFIYTPHDSLAPLILQSGKALNRAYQDADYGWVIESAFPLQIASKNWGVLRMGFEAGSVRKEIQGLFYSLLMFAAIITVFALILLYILSGYLTASLRKLTTAIDRFEIDKPLNFEQPPYEDEISLLYQHFTRMQNRLQESQSKVMEIQRQIYQAEKLASIGRLASGVAHEINNPLNGIKSCLYAINRDPDDHCQTAEYLKLIDEGLQHIETIVTKLLGFARRPSKSREAVNLNEALKKVLQLLEFRFSQKQIRLSLKPDNNLPPIQADSQLMQEVFMNLLLNSYDAVSEKGHISVMSGIEDNERVFVRITDNGPGIDPEDQKKIFDPFFTTKEPGEGTGLGLSVSLSIVQAHGGTIEVQSQPGRGCEFKVILPIGEEK</sequence>
<dbReference type="Gene3D" id="3.30.565.10">
    <property type="entry name" value="Histidine kinase-like ATPase, C-terminal domain"/>
    <property type="match status" value="1"/>
</dbReference>
<feature type="coiled-coil region" evidence="14">
    <location>
        <begin position="244"/>
        <end position="271"/>
    </location>
</feature>
<dbReference type="Pfam" id="PF00512">
    <property type="entry name" value="HisKA"/>
    <property type="match status" value="1"/>
</dbReference>
<dbReference type="GO" id="GO:0005524">
    <property type="term" value="F:ATP binding"/>
    <property type="evidence" value="ECO:0007669"/>
    <property type="project" value="UniProtKB-KW"/>
</dbReference>
<feature type="transmembrane region" description="Helical" evidence="15">
    <location>
        <begin position="15"/>
        <end position="37"/>
    </location>
</feature>
<comment type="subcellular location">
    <subcellularLocation>
        <location evidence="2">Cell membrane</location>
        <topology evidence="2">Multi-pass membrane protein</topology>
    </subcellularLocation>
</comment>
<evidence type="ECO:0000256" key="4">
    <source>
        <dbReference type="ARBA" id="ARBA00022475"/>
    </source>
</evidence>
<accession>A0A7V4UCE6</accession>
<gene>
    <name evidence="17" type="ORF">ENK44_03255</name>
</gene>
<dbReference type="InterPro" id="IPR003594">
    <property type="entry name" value="HATPase_dom"/>
</dbReference>
<protein>
    <recommendedName>
        <fullName evidence="3">histidine kinase</fullName>
        <ecNumber evidence="3">2.7.13.3</ecNumber>
    </recommendedName>
</protein>
<keyword evidence="9" id="KW-0418">Kinase</keyword>
<dbReference type="SUPFAM" id="SSF47384">
    <property type="entry name" value="Homodimeric domain of signal transducing histidine kinase"/>
    <property type="match status" value="1"/>
</dbReference>
<dbReference type="SMART" id="SM00387">
    <property type="entry name" value="HATPase_c"/>
    <property type="match status" value="1"/>
</dbReference>
<evidence type="ECO:0000256" key="15">
    <source>
        <dbReference type="SAM" id="Phobius"/>
    </source>
</evidence>
<keyword evidence="6" id="KW-0808">Transferase</keyword>
<dbReference type="PANTHER" id="PTHR43065">
    <property type="entry name" value="SENSOR HISTIDINE KINASE"/>
    <property type="match status" value="1"/>
</dbReference>
<dbReference type="AlphaFoldDB" id="A0A7V4UCE6"/>
<feature type="domain" description="Histidine kinase" evidence="16">
    <location>
        <begin position="280"/>
        <end position="490"/>
    </location>
</feature>
<dbReference type="SUPFAM" id="SSF103190">
    <property type="entry name" value="Sensory domain-like"/>
    <property type="match status" value="1"/>
</dbReference>
<dbReference type="CDD" id="cd00082">
    <property type="entry name" value="HisKA"/>
    <property type="match status" value="1"/>
</dbReference>
<evidence type="ECO:0000256" key="9">
    <source>
        <dbReference type="ARBA" id="ARBA00022777"/>
    </source>
</evidence>
<keyword evidence="10" id="KW-0067">ATP-binding</keyword>
<dbReference type="SMART" id="SM00304">
    <property type="entry name" value="HAMP"/>
    <property type="match status" value="1"/>
</dbReference>
<dbReference type="GO" id="GO:0000155">
    <property type="term" value="F:phosphorelay sensor kinase activity"/>
    <property type="evidence" value="ECO:0007669"/>
    <property type="project" value="InterPro"/>
</dbReference>
<dbReference type="Pfam" id="PF02518">
    <property type="entry name" value="HATPase_c"/>
    <property type="match status" value="1"/>
</dbReference>
<keyword evidence="14" id="KW-0175">Coiled coil</keyword>
<keyword evidence="5" id="KW-0597">Phosphoprotein</keyword>
<evidence type="ECO:0000256" key="10">
    <source>
        <dbReference type="ARBA" id="ARBA00022840"/>
    </source>
</evidence>
<evidence type="ECO:0000256" key="11">
    <source>
        <dbReference type="ARBA" id="ARBA00022989"/>
    </source>
</evidence>
<keyword evidence="4" id="KW-1003">Cell membrane</keyword>
<organism evidence="17">
    <name type="scientific">Caldithrix abyssi</name>
    <dbReference type="NCBI Taxonomy" id="187145"/>
    <lineage>
        <taxon>Bacteria</taxon>
        <taxon>Pseudomonadati</taxon>
        <taxon>Calditrichota</taxon>
        <taxon>Calditrichia</taxon>
        <taxon>Calditrichales</taxon>
        <taxon>Calditrichaceae</taxon>
        <taxon>Caldithrix</taxon>
    </lineage>
</organism>
<dbReference type="PRINTS" id="PR00344">
    <property type="entry name" value="BCTRLSENSOR"/>
</dbReference>
<dbReference type="InterPro" id="IPR005467">
    <property type="entry name" value="His_kinase_dom"/>
</dbReference>
<keyword evidence="11 15" id="KW-1133">Transmembrane helix</keyword>
<dbReference type="SUPFAM" id="SSF55874">
    <property type="entry name" value="ATPase domain of HSP90 chaperone/DNA topoisomerase II/histidine kinase"/>
    <property type="match status" value="1"/>
</dbReference>
<dbReference type="PANTHER" id="PTHR43065:SF10">
    <property type="entry name" value="PEROXIDE STRESS-ACTIVATED HISTIDINE KINASE MAK3"/>
    <property type="match status" value="1"/>
</dbReference>
<dbReference type="EC" id="2.7.13.3" evidence="3"/>
<comment type="catalytic activity">
    <reaction evidence="1">
        <text>ATP + protein L-histidine = ADP + protein N-phospho-L-histidine.</text>
        <dbReference type="EC" id="2.7.13.3"/>
    </reaction>
</comment>
<dbReference type="InterPro" id="IPR029151">
    <property type="entry name" value="Sensor-like_sf"/>
</dbReference>
<dbReference type="EMBL" id="DRQG01000026">
    <property type="protein sequence ID" value="HGY54697.1"/>
    <property type="molecule type" value="Genomic_DNA"/>
</dbReference>
<evidence type="ECO:0000313" key="17">
    <source>
        <dbReference type="EMBL" id="HGY54697.1"/>
    </source>
</evidence>
<evidence type="ECO:0000256" key="12">
    <source>
        <dbReference type="ARBA" id="ARBA00023012"/>
    </source>
</evidence>
<dbReference type="Gene3D" id="6.10.340.10">
    <property type="match status" value="1"/>
</dbReference>
<evidence type="ECO:0000256" key="2">
    <source>
        <dbReference type="ARBA" id="ARBA00004651"/>
    </source>
</evidence>
<dbReference type="PROSITE" id="PS50109">
    <property type="entry name" value="HIS_KIN"/>
    <property type="match status" value="1"/>
</dbReference>
<dbReference type="SMART" id="SM00388">
    <property type="entry name" value="HisKA"/>
    <property type="match status" value="1"/>
</dbReference>
<dbReference type="Proteomes" id="UP000885779">
    <property type="component" value="Unassembled WGS sequence"/>
</dbReference>
<dbReference type="GO" id="GO:0005886">
    <property type="term" value="C:plasma membrane"/>
    <property type="evidence" value="ECO:0007669"/>
    <property type="project" value="UniProtKB-SubCell"/>
</dbReference>
<evidence type="ECO:0000256" key="8">
    <source>
        <dbReference type="ARBA" id="ARBA00022741"/>
    </source>
</evidence>
<keyword evidence="13 15" id="KW-0472">Membrane</keyword>
<keyword evidence="7 15" id="KW-0812">Transmembrane</keyword>
<evidence type="ECO:0000256" key="6">
    <source>
        <dbReference type="ARBA" id="ARBA00022679"/>
    </source>
</evidence>
<name>A0A7V4UCE6_CALAY</name>
<dbReference type="InterPro" id="IPR004358">
    <property type="entry name" value="Sig_transdc_His_kin-like_C"/>
</dbReference>
<comment type="caution">
    <text evidence="17">The sequence shown here is derived from an EMBL/GenBank/DDBJ whole genome shotgun (WGS) entry which is preliminary data.</text>
</comment>
<dbReference type="Gene3D" id="1.10.287.130">
    <property type="match status" value="1"/>
</dbReference>
<evidence type="ECO:0000256" key="5">
    <source>
        <dbReference type="ARBA" id="ARBA00022553"/>
    </source>
</evidence>
<reference evidence="17" key="1">
    <citation type="journal article" date="2020" name="mSystems">
        <title>Genome- and Community-Level Interaction Insights into Carbon Utilization and Element Cycling Functions of Hydrothermarchaeota in Hydrothermal Sediment.</title>
        <authorList>
            <person name="Zhou Z."/>
            <person name="Liu Y."/>
            <person name="Xu W."/>
            <person name="Pan J."/>
            <person name="Luo Z.H."/>
            <person name="Li M."/>
        </authorList>
    </citation>
    <scope>NUCLEOTIDE SEQUENCE [LARGE SCALE GENOMIC DNA]</scope>
    <source>
        <strain evidence="17">HyVt-577</strain>
    </source>
</reference>